<feature type="transmembrane region" description="Helical" evidence="1">
    <location>
        <begin position="138"/>
        <end position="162"/>
    </location>
</feature>
<feature type="transmembrane region" description="Helical" evidence="1">
    <location>
        <begin position="107"/>
        <end position="126"/>
    </location>
</feature>
<keyword evidence="1" id="KW-1133">Transmembrane helix</keyword>
<proteinExistence type="predicted"/>
<feature type="transmembrane region" description="Helical" evidence="1">
    <location>
        <begin position="252"/>
        <end position="273"/>
    </location>
</feature>
<dbReference type="Proteomes" id="UP000807469">
    <property type="component" value="Unassembled WGS sequence"/>
</dbReference>
<feature type="transmembrane region" description="Helical" evidence="1">
    <location>
        <begin position="57"/>
        <end position="74"/>
    </location>
</feature>
<dbReference type="AlphaFoldDB" id="A0A9P5Z061"/>
<keyword evidence="3" id="KW-1185">Reference proteome</keyword>
<dbReference type="OrthoDB" id="3245627at2759"/>
<keyword evidence="1" id="KW-0472">Membrane</keyword>
<evidence type="ECO:0000313" key="3">
    <source>
        <dbReference type="Proteomes" id="UP000807469"/>
    </source>
</evidence>
<keyword evidence="1" id="KW-0812">Transmembrane</keyword>
<feature type="transmembrane region" description="Helical" evidence="1">
    <location>
        <begin position="182"/>
        <end position="202"/>
    </location>
</feature>
<dbReference type="EMBL" id="MU155273">
    <property type="protein sequence ID" value="KAF9477046.1"/>
    <property type="molecule type" value="Genomic_DNA"/>
</dbReference>
<comment type="caution">
    <text evidence="2">The sequence shown here is derived from an EMBL/GenBank/DDBJ whole genome shotgun (WGS) entry which is preliminary data.</text>
</comment>
<protein>
    <submittedName>
        <fullName evidence="2">Uncharacterized protein</fullName>
    </submittedName>
</protein>
<gene>
    <name evidence="2" type="ORF">BDN70DRAFT_881601</name>
</gene>
<sequence>MSSSTPAPLPSTQEEQYILIGVMISLAAYGIAFVLFIQCIIALREGSAYPLTSRKPFFVYTITMFLIGTAYIMANTSYKILAYTTHRNFPGGPVNWVNVNYSSPTTLTSNICAVISSWGADGLLLYRCFIIYSNSLRAVRFVLILPIILFIGELASGLLLIIQVSHSPATIWNSVNLALPYFAIAAACNVTITLTIATPLLLHRRSLRKTFGRNNDLSKPYTSAAAILVESSAVYAIFAIVFIGFYARNNPISHLFLSTLCQVQVIAPFLIILRVARRRAWTSTTGKEIVSATRSRAEQHLSAGQQRGHDIIQFSELHVKRPGSPTTSLELASPVSKVGSDDIPFAL</sequence>
<evidence type="ECO:0000313" key="2">
    <source>
        <dbReference type="EMBL" id="KAF9477046.1"/>
    </source>
</evidence>
<accession>A0A9P5Z061</accession>
<reference evidence="2" key="1">
    <citation type="submission" date="2020-11" db="EMBL/GenBank/DDBJ databases">
        <authorList>
            <consortium name="DOE Joint Genome Institute"/>
            <person name="Ahrendt S."/>
            <person name="Riley R."/>
            <person name="Andreopoulos W."/>
            <person name="Labutti K."/>
            <person name="Pangilinan J."/>
            <person name="Ruiz-Duenas F.J."/>
            <person name="Barrasa J.M."/>
            <person name="Sanchez-Garcia M."/>
            <person name="Camarero S."/>
            <person name="Miyauchi S."/>
            <person name="Serrano A."/>
            <person name="Linde D."/>
            <person name="Babiker R."/>
            <person name="Drula E."/>
            <person name="Ayuso-Fernandez I."/>
            <person name="Pacheco R."/>
            <person name="Padilla G."/>
            <person name="Ferreira P."/>
            <person name="Barriuso J."/>
            <person name="Kellner H."/>
            <person name="Castanera R."/>
            <person name="Alfaro M."/>
            <person name="Ramirez L."/>
            <person name="Pisabarro A.G."/>
            <person name="Kuo A."/>
            <person name="Tritt A."/>
            <person name="Lipzen A."/>
            <person name="He G."/>
            <person name="Yan M."/>
            <person name="Ng V."/>
            <person name="Cullen D."/>
            <person name="Martin F."/>
            <person name="Rosso M.-N."/>
            <person name="Henrissat B."/>
            <person name="Hibbett D."/>
            <person name="Martinez A.T."/>
            <person name="Grigoriev I.V."/>
        </authorList>
    </citation>
    <scope>NUCLEOTIDE SEQUENCE</scope>
    <source>
        <strain evidence="2">CIRM-BRFM 674</strain>
    </source>
</reference>
<feature type="transmembrane region" description="Helical" evidence="1">
    <location>
        <begin position="223"/>
        <end position="246"/>
    </location>
</feature>
<feature type="transmembrane region" description="Helical" evidence="1">
    <location>
        <begin position="17"/>
        <end position="37"/>
    </location>
</feature>
<evidence type="ECO:0000256" key="1">
    <source>
        <dbReference type="SAM" id="Phobius"/>
    </source>
</evidence>
<organism evidence="2 3">
    <name type="scientific">Pholiota conissans</name>
    <dbReference type="NCBI Taxonomy" id="109636"/>
    <lineage>
        <taxon>Eukaryota</taxon>
        <taxon>Fungi</taxon>
        <taxon>Dikarya</taxon>
        <taxon>Basidiomycota</taxon>
        <taxon>Agaricomycotina</taxon>
        <taxon>Agaricomycetes</taxon>
        <taxon>Agaricomycetidae</taxon>
        <taxon>Agaricales</taxon>
        <taxon>Agaricineae</taxon>
        <taxon>Strophariaceae</taxon>
        <taxon>Pholiota</taxon>
    </lineage>
</organism>
<name>A0A9P5Z061_9AGAR</name>